<evidence type="ECO:0000313" key="8">
    <source>
        <dbReference type="EMBL" id="PCI96848.1"/>
    </source>
</evidence>
<dbReference type="InterPro" id="IPR025963">
    <property type="entry name" value="FLgD_Tudor"/>
</dbReference>
<sequence>MTIASVSAELSAQNAGNTAVKQKTIADNFDIFLKLLTTQLKNQNPLEPLKTSEFTQQMVQFTQVEQQVKANTNLEELARLFSQQTMTSSVGYIGKTVTAEGSTTNLQNDKATWDVEFDQAPADSSIIISNSAGRVVYATKTDFRIGNNNFTWDGKDNSGQSLPNGLYTIKVNATNDSEEALTPNTMVSGVVTGVDMTGSSSVLNLGDRSVKLENVRKIEA</sequence>
<dbReference type="Gene3D" id="2.30.30.910">
    <property type="match status" value="1"/>
</dbReference>
<comment type="caution">
    <text evidence="8">The sequence shown here is derived from an EMBL/GenBank/DDBJ whole genome shotgun (WGS) entry which is preliminary data.</text>
</comment>
<keyword evidence="3 5" id="KW-1005">Bacterial flagellum biogenesis</keyword>
<accession>A0A2A4YPT3</accession>
<dbReference type="EMBL" id="NVUS01000037">
    <property type="protein sequence ID" value="PCI96848.1"/>
    <property type="molecule type" value="Genomic_DNA"/>
</dbReference>
<reference evidence="8" key="2">
    <citation type="journal article" date="2018" name="ISME J.">
        <title>A dynamic microbial community with high functional redundancy inhabits the cold, oxic subseafloor aquifer.</title>
        <authorList>
            <person name="Tully B.J."/>
            <person name="Wheat C.G."/>
            <person name="Glazer B.T."/>
            <person name="Huber J.A."/>
        </authorList>
    </citation>
    <scope>NUCLEOTIDE SEQUENCE</scope>
    <source>
        <strain evidence="8">NORP83</strain>
    </source>
</reference>
<name>A0A2A4YPT3_9PROT</name>
<comment type="function">
    <text evidence="4 5">Required for flagellar hook formation. May act as a scaffolding protein.</text>
</comment>
<dbReference type="GO" id="GO:0044781">
    <property type="term" value="P:bacterial-type flagellum organization"/>
    <property type="evidence" value="ECO:0007669"/>
    <property type="project" value="UniProtKB-UniRule"/>
</dbReference>
<dbReference type="Pfam" id="PF03963">
    <property type="entry name" value="FlgD"/>
    <property type="match status" value="1"/>
</dbReference>
<reference key="1">
    <citation type="submission" date="2017-08" db="EMBL/GenBank/DDBJ databases">
        <title>A dynamic microbial community with high functional redundancy inhabits the cold, oxic subseafloor aquifer.</title>
        <authorList>
            <person name="Tully B.J."/>
            <person name="Wheat C.G."/>
            <person name="Glazer B.T."/>
            <person name="Huber J.A."/>
        </authorList>
    </citation>
    <scope>NUCLEOTIDE SEQUENCE [LARGE SCALE GENOMIC DNA]</scope>
</reference>
<gene>
    <name evidence="8" type="ORF">COB13_16910</name>
</gene>
<dbReference type="Pfam" id="PF13861">
    <property type="entry name" value="FLgD_tudor"/>
    <property type="match status" value="1"/>
</dbReference>
<dbReference type="Pfam" id="PF13860">
    <property type="entry name" value="FlgD_ig"/>
    <property type="match status" value="1"/>
</dbReference>
<evidence type="ECO:0000256" key="2">
    <source>
        <dbReference type="ARBA" id="ARBA00016013"/>
    </source>
</evidence>
<feature type="domain" description="FlgD/Vpr Ig-like" evidence="6">
    <location>
        <begin position="107"/>
        <end position="176"/>
    </location>
</feature>
<keyword evidence="8" id="KW-0969">Cilium</keyword>
<keyword evidence="8" id="KW-0966">Cell projection</keyword>
<dbReference type="Gene3D" id="2.60.40.4070">
    <property type="match status" value="1"/>
</dbReference>
<evidence type="ECO:0000259" key="7">
    <source>
        <dbReference type="Pfam" id="PF13861"/>
    </source>
</evidence>
<organism evidence="8">
    <name type="scientific">OCS116 cluster bacterium</name>
    <dbReference type="NCBI Taxonomy" id="2030921"/>
    <lineage>
        <taxon>Bacteria</taxon>
        <taxon>Pseudomonadati</taxon>
        <taxon>Pseudomonadota</taxon>
        <taxon>Alphaproteobacteria</taxon>
        <taxon>OCS116 cluster</taxon>
    </lineage>
</organism>
<evidence type="ECO:0000259" key="6">
    <source>
        <dbReference type="Pfam" id="PF13860"/>
    </source>
</evidence>
<proteinExistence type="inferred from homology"/>
<feature type="domain" description="FlgD Tudor-like" evidence="7">
    <location>
        <begin position="86"/>
        <end position="216"/>
    </location>
</feature>
<evidence type="ECO:0000256" key="1">
    <source>
        <dbReference type="ARBA" id="ARBA00010577"/>
    </source>
</evidence>
<keyword evidence="8" id="KW-0282">Flagellum</keyword>
<protein>
    <recommendedName>
        <fullName evidence="2 5">Basal-body rod modification protein FlgD</fullName>
    </recommendedName>
</protein>
<evidence type="ECO:0000256" key="4">
    <source>
        <dbReference type="ARBA" id="ARBA00024746"/>
    </source>
</evidence>
<evidence type="ECO:0000256" key="5">
    <source>
        <dbReference type="RuleBase" id="RU362076"/>
    </source>
</evidence>
<comment type="similarity">
    <text evidence="1 5">Belongs to the FlgD family.</text>
</comment>
<dbReference type="InterPro" id="IPR005648">
    <property type="entry name" value="FlgD"/>
</dbReference>
<dbReference type="InterPro" id="IPR025965">
    <property type="entry name" value="FlgD/Vpr_Ig-like"/>
</dbReference>
<dbReference type="AlphaFoldDB" id="A0A2A4YPT3"/>
<evidence type="ECO:0000256" key="3">
    <source>
        <dbReference type="ARBA" id="ARBA00022795"/>
    </source>
</evidence>